<dbReference type="AlphaFoldDB" id="A0AA36G7Q1"/>
<feature type="non-terminal residue" evidence="1">
    <location>
        <position position="1"/>
    </location>
</feature>
<evidence type="ECO:0000313" key="2">
    <source>
        <dbReference type="Proteomes" id="UP001177023"/>
    </source>
</evidence>
<organism evidence="1 2">
    <name type="scientific">Mesorhabditis spiculigera</name>
    <dbReference type="NCBI Taxonomy" id="96644"/>
    <lineage>
        <taxon>Eukaryota</taxon>
        <taxon>Metazoa</taxon>
        <taxon>Ecdysozoa</taxon>
        <taxon>Nematoda</taxon>
        <taxon>Chromadorea</taxon>
        <taxon>Rhabditida</taxon>
        <taxon>Rhabditina</taxon>
        <taxon>Rhabditomorpha</taxon>
        <taxon>Rhabditoidea</taxon>
        <taxon>Rhabditidae</taxon>
        <taxon>Mesorhabditinae</taxon>
        <taxon>Mesorhabditis</taxon>
    </lineage>
</organism>
<dbReference type="Proteomes" id="UP001177023">
    <property type="component" value="Unassembled WGS sequence"/>
</dbReference>
<accession>A0AA36G7Q1</accession>
<proteinExistence type="predicted"/>
<comment type="caution">
    <text evidence="1">The sequence shown here is derived from an EMBL/GenBank/DDBJ whole genome shotgun (WGS) entry which is preliminary data.</text>
</comment>
<evidence type="ECO:0008006" key="3">
    <source>
        <dbReference type="Google" id="ProtNLM"/>
    </source>
</evidence>
<keyword evidence="2" id="KW-1185">Reference proteome</keyword>
<evidence type="ECO:0000313" key="1">
    <source>
        <dbReference type="EMBL" id="CAJ0582888.1"/>
    </source>
</evidence>
<sequence>MLLNPANSTGLHQLLQMVVLRLANAQYCPAGFDDLLDGTPCENAEVCLRLSNSEDFNCVNGYCCRNSRSLISNFCGVNEVSIAGVCYPLSSEGHECTYSTQCQPNHLICRDGICSDSTVGEPDCLNPEHEAEKMNGYVKSCLEERCSPGYKCEYHPLYLGGDYICCGKRSDEYNYDYGVVRVYPGTKLPLECFSATACKWADTPNCIFSERHGHNVCCSTYNC</sequence>
<protein>
    <recommendedName>
        <fullName evidence="3">EB domain-containing protein</fullName>
    </recommendedName>
</protein>
<gene>
    <name evidence="1" type="ORF">MSPICULIGERA_LOCUS21018</name>
</gene>
<dbReference type="EMBL" id="CATQJA010002664">
    <property type="protein sequence ID" value="CAJ0582888.1"/>
    <property type="molecule type" value="Genomic_DNA"/>
</dbReference>
<reference evidence="1" key="1">
    <citation type="submission" date="2023-06" db="EMBL/GenBank/DDBJ databases">
        <authorList>
            <person name="Delattre M."/>
        </authorList>
    </citation>
    <scope>NUCLEOTIDE SEQUENCE</scope>
    <source>
        <strain evidence="1">AF72</strain>
    </source>
</reference>
<name>A0AA36G7Q1_9BILA</name>